<dbReference type="Gene3D" id="2.60.40.10">
    <property type="entry name" value="Immunoglobulins"/>
    <property type="match status" value="1"/>
</dbReference>
<feature type="domain" description="DUF11" evidence="3">
    <location>
        <begin position="508"/>
        <end position="607"/>
    </location>
</feature>
<sequence>MWKRSSALLLGTLLAMGAVASAAPASAAIGAATIVNPKTGVFTLADGTVATATISGDGARVFGGQGQSLGAWSGVDAMYADGVSAKDLPVLNIHSSRDCGSAARCADGQITVEFDRPVDNPAIHIAEFGAGNGGAATGWSAADGIRFSSADGGATAAVVSAGATFTDGGDGFHRGDVKINCSAPTRPGGCGSFTVPGTKITRIVFDVARFALSADQAAGLDGYAFGVTATATPVPTLPGLSVSKTVDKAAAVPGDELDYTITVKNTGDAAARRVPVTDALPRGLTGVTAGQGGDIGDASVSWTVDEIPAGGQSQLHVRGTVDRSGAGTTLVNRAVVKNSADAPAETPAPAYTTPCADDSAAACASTVIAALPALSVSKTVDKQVAGHGEVLTYTLTVANSGTTAAVGVPVRDLLPAALTQVSADRGGVVAEGVVRWTVPEVPAGGVVELHVTGTTPGGLDEANIVNRAAVQNPADAPAGTPAPTVITPCPDDVQQACALTVVPASASLEISKTVKQSTAQAGAILDYTITVTNTGPGTAVQIPVVDDLPDGARFISASTGGIAVRDRVGWMVEQILPGQTATMTMRAQVPLGTTAKVVNRATISYDQSMSDALRTAAKQAGVPYPDDLADLPALPPHTAAHACGGDESWSCAETAITPAPAGLAQTGATFALAIPAVVLLAAGAFLTVAGVRRKSNH</sequence>
<comment type="caution">
    <text evidence="4">The sequence shown here is derived from an EMBL/GenBank/DDBJ whole genome shotgun (WGS) entry which is preliminary data.</text>
</comment>
<keyword evidence="2" id="KW-0732">Signal</keyword>
<dbReference type="AlphaFoldDB" id="T5K5Q8"/>
<dbReference type="PANTHER" id="PTHR34819">
    <property type="entry name" value="LARGE CYSTEINE-RICH PERIPLASMIC PROTEIN OMCB"/>
    <property type="match status" value="1"/>
</dbReference>
<dbReference type="PATRIC" id="fig|1333857.3.peg.2235"/>
<keyword evidence="1" id="KW-0812">Transmembrane</keyword>
<dbReference type="Gene3D" id="2.60.40.740">
    <property type="match status" value="1"/>
</dbReference>
<dbReference type="EMBL" id="ATAO01000195">
    <property type="protein sequence ID" value="EQM75764.1"/>
    <property type="molecule type" value="Genomic_DNA"/>
</dbReference>
<dbReference type="GO" id="GO:0005975">
    <property type="term" value="P:carbohydrate metabolic process"/>
    <property type="evidence" value="ECO:0007669"/>
    <property type="project" value="UniProtKB-ARBA"/>
</dbReference>
<feature type="transmembrane region" description="Helical" evidence="1">
    <location>
        <begin position="670"/>
        <end position="691"/>
    </location>
</feature>
<accession>T5K5Q8</accession>
<gene>
    <name evidence="4" type="ORF">L687_01640</name>
</gene>
<evidence type="ECO:0000256" key="1">
    <source>
        <dbReference type="SAM" id="Phobius"/>
    </source>
</evidence>
<keyword evidence="1" id="KW-1133">Transmembrane helix</keyword>
<dbReference type="RefSeq" id="WP_021200194.1">
    <property type="nucleotide sequence ID" value="NZ_ATAO01000195.1"/>
</dbReference>
<evidence type="ECO:0000256" key="2">
    <source>
        <dbReference type="SAM" id="SignalP"/>
    </source>
</evidence>
<keyword evidence="1" id="KW-0472">Membrane</keyword>
<protein>
    <recommendedName>
        <fullName evidence="3">DUF11 domain-containing protein</fullName>
    </recommendedName>
</protein>
<dbReference type="NCBIfam" id="TIGR01451">
    <property type="entry name" value="B_ant_repeat"/>
    <property type="match status" value="3"/>
</dbReference>
<organism evidence="4 5">
    <name type="scientific">Microbacterium maritypicum MF109</name>
    <dbReference type="NCBI Taxonomy" id="1333857"/>
    <lineage>
        <taxon>Bacteria</taxon>
        <taxon>Bacillati</taxon>
        <taxon>Actinomycetota</taxon>
        <taxon>Actinomycetes</taxon>
        <taxon>Micrococcales</taxon>
        <taxon>Microbacteriaceae</taxon>
        <taxon>Microbacterium</taxon>
    </lineage>
</organism>
<feature type="chain" id="PRO_5004598781" description="DUF11 domain-containing protein" evidence="2">
    <location>
        <begin position="28"/>
        <end position="697"/>
    </location>
</feature>
<evidence type="ECO:0000313" key="4">
    <source>
        <dbReference type="EMBL" id="EQM75764.1"/>
    </source>
</evidence>
<evidence type="ECO:0000259" key="3">
    <source>
        <dbReference type="Pfam" id="PF01345"/>
    </source>
</evidence>
<dbReference type="InterPro" id="IPR047589">
    <property type="entry name" value="DUF11_rpt"/>
</dbReference>
<dbReference type="Proteomes" id="UP000016033">
    <property type="component" value="Unassembled WGS sequence"/>
</dbReference>
<feature type="domain" description="DUF11" evidence="3">
    <location>
        <begin position="240"/>
        <end position="339"/>
    </location>
</feature>
<dbReference type="Pfam" id="PF01345">
    <property type="entry name" value="DUF11"/>
    <property type="match status" value="3"/>
</dbReference>
<dbReference type="PANTHER" id="PTHR34819:SF3">
    <property type="entry name" value="CELL SURFACE PROTEIN"/>
    <property type="match status" value="1"/>
</dbReference>
<feature type="domain" description="DUF11" evidence="3">
    <location>
        <begin position="374"/>
        <end position="472"/>
    </location>
</feature>
<name>T5K5Q8_MICMQ</name>
<proteinExistence type="predicted"/>
<dbReference type="InterPro" id="IPR013783">
    <property type="entry name" value="Ig-like_fold"/>
</dbReference>
<dbReference type="InterPro" id="IPR001434">
    <property type="entry name" value="OmcB-like_DUF11"/>
</dbReference>
<dbReference type="InterPro" id="IPR051172">
    <property type="entry name" value="Chlamydia_OmcB"/>
</dbReference>
<feature type="signal peptide" evidence="2">
    <location>
        <begin position="1"/>
        <end position="27"/>
    </location>
</feature>
<evidence type="ECO:0000313" key="5">
    <source>
        <dbReference type="Proteomes" id="UP000016033"/>
    </source>
</evidence>
<reference evidence="4 5" key="1">
    <citation type="journal article" date="2013" name="Genome Announc.">
        <title>Whole-genome sequences of five oyster-associated bacteria show potential for crude oil hydrocarbon degradation.</title>
        <authorList>
            <person name="Chauhan A."/>
            <person name="Green S."/>
            <person name="Pathak A."/>
            <person name="Thomas J."/>
            <person name="Venkatramanan R."/>
        </authorList>
    </citation>
    <scope>NUCLEOTIDE SEQUENCE [LARGE SCALE GENOMIC DNA]</scope>
    <source>
        <strain evidence="4 5">MF109</strain>
    </source>
</reference>